<proteinExistence type="predicted"/>
<dbReference type="InterPro" id="IPR036291">
    <property type="entry name" value="NAD(P)-bd_dom_sf"/>
</dbReference>
<protein>
    <submittedName>
        <fullName evidence="2">CoA-binding protein</fullName>
    </submittedName>
</protein>
<dbReference type="SUPFAM" id="SSF51735">
    <property type="entry name" value="NAD(P)-binding Rossmann-fold domains"/>
    <property type="match status" value="1"/>
</dbReference>
<dbReference type="EMBL" id="CP097463">
    <property type="protein sequence ID" value="WAX58058.1"/>
    <property type="molecule type" value="Genomic_DNA"/>
</dbReference>
<accession>A0ABY7JZP5</accession>
<dbReference type="Gene3D" id="3.40.50.720">
    <property type="entry name" value="NAD(P)-binding Rossmann-like Domain"/>
    <property type="match status" value="1"/>
</dbReference>
<dbReference type="RefSeq" id="WP_269444607.1">
    <property type="nucleotide sequence ID" value="NZ_CP097463.1"/>
</dbReference>
<evidence type="ECO:0000259" key="1">
    <source>
        <dbReference type="SMART" id="SM00881"/>
    </source>
</evidence>
<feature type="domain" description="CoA-binding" evidence="1">
    <location>
        <begin position="12"/>
        <end position="104"/>
    </location>
</feature>
<dbReference type="PANTHER" id="PTHR33303">
    <property type="entry name" value="CYTOPLASMIC PROTEIN-RELATED"/>
    <property type="match status" value="1"/>
</dbReference>
<evidence type="ECO:0000313" key="2">
    <source>
        <dbReference type="EMBL" id="WAX58058.1"/>
    </source>
</evidence>
<evidence type="ECO:0000313" key="3">
    <source>
        <dbReference type="Proteomes" id="UP001164693"/>
    </source>
</evidence>
<dbReference type="Proteomes" id="UP001164693">
    <property type="component" value="Chromosome"/>
</dbReference>
<reference evidence="2" key="1">
    <citation type="submission" date="2022-05" db="EMBL/GenBank/DDBJ databases">
        <title>Jatrophihabitans sp. SB3-54 whole genome sequence.</title>
        <authorList>
            <person name="Suh M.K."/>
            <person name="Eom M.K."/>
            <person name="Kim J.S."/>
            <person name="Kim H.S."/>
            <person name="Do H.E."/>
            <person name="Shin Y.K."/>
            <person name="Lee J.-S."/>
        </authorList>
    </citation>
    <scope>NUCLEOTIDE SEQUENCE</scope>
    <source>
        <strain evidence="2">SB3-54</strain>
    </source>
</reference>
<sequence length="142" mass="15695">MTAMDEVVDTVLRRYDTITVVGASNAAEKAAHYVPAHMQEHGWRIIPINPHADEILGERVFRSLAEVPEQVGLVDVFRPSEHAPDVARQAVAAGASALWLQLHIASDEARRIAEDAGLLYVEDRCLIIEQRRLGLQAPRRGA</sequence>
<keyword evidence="3" id="KW-1185">Reference proteome</keyword>
<dbReference type="SMART" id="SM00881">
    <property type="entry name" value="CoA_binding"/>
    <property type="match status" value="1"/>
</dbReference>
<dbReference type="InterPro" id="IPR003781">
    <property type="entry name" value="CoA-bd"/>
</dbReference>
<gene>
    <name evidence="2" type="ORF">M6B22_04630</name>
</gene>
<name>A0ABY7JZP5_9ACTN</name>
<dbReference type="Pfam" id="PF13380">
    <property type="entry name" value="CoA_binding_2"/>
    <property type="match status" value="1"/>
</dbReference>
<dbReference type="PANTHER" id="PTHR33303:SF2">
    <property type="entry name" value="COA-BINDING DOMAIN-CONTAINING PROTEIN"/>
    <property type="match status" value="1"/>
</dbReference>
<organism evidence="2 3">
    <name type="scientific">Jatrophihabitans cynanchi</name>
    <dbReference type="NCBI Taxonomy" id="2944128"/>
    <lineage>
        <taxon>Bacteria</taxon>
        <taxon>Bacillati</taxon>
        <taxon>Actinomycetota</taxon>
        <taxon>Actinomycetes</taxon>
        <taxon>Jatrophihabitantales</taxon>
        <taxon>Jatrophihabitantaceae</taxon>
        <taxon>Jatrophihabitans</taxon>
    </lineage>
</organism>